<dbReference type="PANTHER" id="PTHR43272:SF32">
    <property type="entry name" value="AMP-DEPENDENT SYNTHETASE_LIGASE DOMAIN-CONTAINING PROTEIN"/>
    <property type="match status" value="1"/>
</dbReference>
<dbReference type="Pfam" id="PF23562">
    <property type="entry name" value="AMP-binding_C_3"/>
    <property type="match status" value="1"/>
</dbReference>
<proteinExistence type="predicted"/>
<keyword evidence="1" id="KW-0436">Ligase</keyword>
<dbReference type="Gene3D" id="3.40.50.12780">
    <property type="entry name" value="N-terminal domain of ligase-like"/>
    <property type="match status" value="1"/>
</dbReference>
<organism evidence="5">
    <name type="scientific">freshwater metagenome</name>
    <dbReference type="NCBI Taxonomy" id="449393"/>
    <lineage>
        <taxon>unclassified sequences</taxon>
        <taxon>metagenomes</taxon>
        <taxon>ecological metagenomes</taxon>
    </lineage>
</organism>
<evidence type="ECO:0000256" key="1">
    <source>
        <dbReference type="ARBA" id="ARBA00022598"/>
    </source>
</evidence>
<dbReference type="InterPro" id="IPR000873">
    <property type="entry name" value="AMP-dep_synth/lig_dom"/>
</dbReference>
<accession>A0A6J7G9L9</accession>
<evidence type="ECO:0000313" key="5">
    <source>
        <dbReference type="EMBL" id="CAB4904921.1"/>
    </source>
</evidence>
<dbReference type="PROSITE" id="PS00455">
    <property type="entry name" value="AMP_BINDING"/>
    <property type="match status" value="1"/>
</dbReference>
<dbReference type="AlphaFoldDB" id="A0A6J7G9L9"/>
<dbReference type="CDD" id="cd05907">
    <property type="entry name" value="VL_LC_FACS_like"/>
    <property type="match status" value="1"/>
</dbReference>
<dbReference type="GO" id="GO:0005783">
    <property type="term" value="C:endoplasmic reticulum"/>
    <property type="evidence" value="ECO:0007669"/>
    <property type="project" value="TreeGrafter"/>
</dbReference>
<reference evidence="5" key="1">
    <citation type="submission" date="2020-05" db="EMBL/GenBank/DDBJ databases">
        <authorList>
            <person name="Chiriac C."/>
            <person name="Salcher M."/>
            <person name="Ghai R."/>
            <person name="Kavagutti S V."/>
        </authorList>
    </citation>
    <scope>NUCLEOTIDE SEQUENCE</scope>
</reference>
<dbReference type="InterPro" id="IPR042099">
    <property type="entry name" value="ANL_N_sf"/>
</dbReference>
<dbReference type="SUPFAM" id="SSF56801">
    <property type="entry name" value="Acetyl-CoA synthetase-like"/>
    <property type="match status" value="1"/>
</dbReference>
<dbReference type="Pfam" id="PF00501">
    <property type="entry name" value="AMP-binding"/>
    <property type="match status" value="1"/>
</dbReference>
<evidence type="ECO:0000256" key="2">
    <source>
        <dbReference type="ARBA" id="ARBA00022832"/>
    </source>
</evidence>
<dbReference type="GO" id="GO:0004467">
    <property type="term" value="F:long-chain fatty acid-CoA ligase activity"/>
    <property type="evidence" value="ECO:0007669"/>
    <property type="project" value="TreeGrafter"/>
</dbReference>
<gene>
    <name evidence="5" type="ORF">UFOPK3495_01190</name>
</gene>
<dbReference type="PANTHER" id="PTHR43272">
    <property type="entry name" value="LONG-CHAIN-FATTY-ACID--COA LIGASE"/>
    <property type="match status" value="1"/>
</dbReference>
<evidence type="ECO:0000259" key="4">
    <source>
        <dbReference type="Pfam" id="PF00501"/>
    </source>
</evidence>
<dbReference type="InterPro" id="IPR020845">
    <property type="entry name" value="AMP-binding_CS"/>
</dbReference>
<dbReference type="EMBL" id="CAFBMC010000069">
    <property type="protein sequence ID" value="CAB4904921.1"/>
    <property type="molecule type" value="Genomic_DNA"/>
</dbReference>
<name>A0A6J7G9L9_9ZZZZ</name>
<keyword evidence="2" id="KW-0276">Fatty acid metabolism</keyword>
<dbReference type="GO" id="GO:0016020">
    <property type="term" value="C:membrane"/>
    <property type="evidence" value="ECO:0007669"/>
    <property type="project" value="TreeGrafter"/>
</dbReference>
<keyword evidence="3" id="KW-0443">Lipid metabolism</keyword>
<feature type="domain" description="AMP-dependent synthetase/ligase" evidence="4">
    <location>
        <begin position="26"/>
        <end position="424"/>
    </location>
</feature>
<protein>
    <submittedName>
        <fullName evidence="5">Unannotated protein</fullName>
    </submittedName>
</protein>
<sequence>MLQEFSIPIPSGSPSAPNLSCHVITNARTHPDQVVFKVREGARIRDITCAQFHEEVRAVAKGLMALGVDFGQRVGLMSRTRYEWTLFDYAIGYAGAVSVPIYETSSAEQVHWILEDSGSVAVILESEKNKKLYESVSAGLTAVTHTWVIDDGCVAYLKTAGLEISDEALSSRQSLAGLDDAATIIYTSGTTGRPKGCVLTHGNFVSEVDGALVVFADILLAPLASTLLFLPLAHVFGRIIELAVVQGRTLMGYCSDTKTLVPELQEFEPTFILAVPRVFEKVYNSAQQSAVAGGKGKIFEASVTTAVAYSKAMESGSPHVGLRIKHHVFELLVYKKIRAAMGGKVQYAISGGAPLGVRLGHFFRGTGVEVYEGYGLTETASAITATRPGAVKIGTVGQPMPGTTILIAEDGEILAKGGQIFTSYLNNDRSTQDCFTSDGWFHTGDIGALDDDGFLYITGRKKEIIVTAGGKNVAPAVLEDRIRANWLVSNCLVVGEAKPYIAAIITLDEEAFPAWLALEGKPTGGTIAQYVNDPALHLAIQAAIDEANAAVSNAEAIKKFVVLDHDWTEIDGHLTPSLKLKRSVVQRNYQEEIERLYMN</sequence>
<evidence type="ECO:0000256" key="3">
    <source>
        <dbReference type="ARBA" id="ARBA00023098"/>
    </source>
</evidence>